<evidence type="ECO:0000313" key="6">
    <source>
        <dbReference type="Proteomes" id="UP000593765"/>
    </source>
</evidence>
<dbReference type="AlphaFoldDB" id="A0A7M2WXD6"/>
<dbReference type="Gene3D" id="3.40.50.300">
    <property type="entry name" value="P-loop containing nucleotide triphosphate hydrolases"/>
    <property type="match status" value="2"/>
</dbReference>
<accession>A0A7M2WXD6</accession>
<evidence type="ECO:0000256" key="3">
    <source>
        <dbReference type="ARBA" id="ARBA00022840"/>
    </source>
</evidence>
<dbReference type="Proteomes" id="UP000593765">
    <property type="component" value="Chromosome"/>
</dbReference>
<dbReference type="KEGG" id="hbs:IPV69_02095"/>
<keyword evidence="3 5" id="KW-0067">ATP-binding</keyword>
<dbReference type="GO" id="GO:0005524">
    <property type="term" value="F:ATP binding"/>
    <property type="evidence" value="ECO:0007669"/>
    <property type="project" value="UniProtKB-KW"/>
</dbReference>
<dbReference type="SUPFAM" id="SSF52540">
    <property type="entry name" value="P-loop containing nucleoside triphosphate hydrolases"/>
    <property type="match status" value="2"/>
</dbReference>
<dbReference type="GO" id="GO:0016887">
    <property type="term" value="F:ATP hydrolysis activity"/>
    <property type="evidence" value="ECO:0007669"/>
    <property type="project" value="InterPro"/>
</dbReference>
<dbReference type="InterPro" id="IPR050130">
    <property type="entry name" value="ClpA_ClpB"/>
</dbReference>
<keyword evidence="1" id="KW-0677">Repeat</keyword>
<protein>
    <submittedName>
        <fullName evidence="5">ATP-dependent Clp protease ATP-binding subunit</fullName>
    </submittedName>
</protein>
<evidence type="ECO:0000259" key="4">
    <source>
        <dbReference type="SMART" id="SM00382"/>
    </source>
</evidence>
<reference evidence="5 6" key="1">
    <citation type="submission" date="2020-10" db="EMBL/GenBank/DDBJ databases">
        <title>Wide distribution of Phycisphaera-like planctomycetes from WD2101 soil group in peatlands and genome analysis of the first cultivated representative.</title>
        <authorList>
            <person name="Dedysh S.N."/>
            <person name="Beletsky A.V."/>
            <person name="Ivanova A."/>
            <person name="Kulichevskaya I.S."/>
            <person name="Suzina N.E."/>
            <person name="Philippov D.A."/>
            <person name="Rakitin A.L."/>
            <person name="Mardanov A.V."/>
            <person name="Ravin N.V."/>
        </authorList>
    </citation>
    <scope>NUCLEOTIDE SEQUENCE [LARGE SCALE GENOMIC DNA]</scope>
    <source>
        <strain evidence="5 6">M1803</strain>
    </source>
</reference>
<dbReference type="GO" id="GO:0005737">
    <property type="term" value="C:cytoplasm"/>
    <property type="evidence" value="ECO:0007669"/>
    <property type="project" value="TreeGrafter"/>
</dbReference>
<name>A0A7M2WXD6_9BACT</name>
<keyword evidence="5" id="KW-0645">Protease</keyword>
<organism evidence="5 6">
    <name type="scientific">Humisphaera borealis</name>
    <dbReference type="NCBI Taxonomy" id="2807512"/>
    <lineage>
        <taxon>Bacteria</taxon>
        <taxon>Pseudomonadati</taxon>
        <taxon>Planctomycetota</taxon>
        <taxon>Phycisphaerae</taxon>
        <taxon>Tepidisphaerales</taxon>
        <taxon>Tepidisphaeraceae</taxon>
        <taxon>Humisphaera</taxon>
    </lineage>
</organism>
<feature type="domain" description="AAA+ ATPase" evidence="4">
    <location>
        <begin position="180"/>
        <end position="321"/>
    </location>
</feature>
<dbReference type="InterPro" id="IPR003593">
    <property type="entry name" value="AAA+_ATPase"/>
</dbReference>
<dbReference type="InterPro" id="IPR003959">
    <property type="entry name" value="ATPase_AAA_core"/>
</dbReference>
<dbReference type="Pfam" id="PF07724">
    <property type="entry name" value="AAA_2"/>
    <property type="match status" value="1"/>
</dbReference>
<keyword evidence="5" id="KW-0378">Hydrolase</keyword>
<dbReference type="InterPro" id="IPR027417">
    <property type="entry name" value="P-loop_NTPase"/>
</dbReference>
<dbReference type="SMART" id="SM00382">
    <property type="entry name" value="AAA"/>
    <property type="match status" value="2"/>
</dbReference>
<evidence type="ECO:0000313" key="5">
    <source>
        <dbReference type="EMBL" id="QOV90187.1"/>
    </source>
</evidence>
<dbReference type="CDD" id="cd00009">
    <property type="entry name" value="AAA"/>
    <property type="match status" value="1"/>
</dbReference>
<keyword evidence="2" id="KW-0547">Nucleotide-binding</keyword>
<dbReference type="PANTHER" id="PTHR11638:SF18">
    <property type="entry name" value="HEAT SHOCK PROTEIN 104"/>
    <property type="match status" value="1"/>
</dbReference>
<dbReference type="Pfam" id="PF00004">
    <property type="entry name" value="AAA"/>
    <property type="match status" value="1"/>
</dbReference>
<keyword evidence="6" id="KW-1185">Reference proteome</keyword>
<dbReference type="GO" id="GO:0034605">
    <property type="term" value="P:cellular response to heat"/>
    <property type="evidence" value="ECO:0007669"/>
    <property type="project" value="TreeGrafter"/>
</dbReference>
<dbReference type="PANTHER" id="PTHR11638">
    <property type="entry name" value="ATP-DEPENDENT CLP PROTEASE"/>
    <property type="match status" value="1"/>
</dbReference>
<dbReference type="InterPro" id="IPR041546">
    <property type="entry name" value="ClpA/ClpB_AAA_lid"/>
</dbReference>
<dbReference type="Pfam" id="PF17871">
    <property type="entry name" value="AAA_lid_9"/>
    <property type="match status" value="1"/>
</dbReference>
<gene>
    <name evidence="5" type="ORF">IPV69_02095</name>
</gene>
<feature type="domain" description="AAA+ ATPase" evidence="4">
    <location>
        <begin position="465"/>
        <end position="615"/>
    </location>
</feature>
<dbReference type="RefSeq" id="WP_206293261.1">
    <property type="nucleotide sequence ID" value="NZ_CP063458.1"/>
</dbReference>
<dbReference type="Gene3D" id="1.10.8.60">
    <property type="match status" value="1"/>
</dbReference>
<dbReference type="GO" id="GO:0006508">
    <property type="term" value="P:proteolysis"/>
    <property type="evidence" value="ECO:0007669"/>
    <property type="project" value="UniProtKB-KW"/>
</dbReference>
<dbReference type="EMBL" id="CP063458">
    <property type="protein sequence ID" value="QOV90187.1"/>
    <property type="molecule type" value="Genomic_DNA"/>
</dbReference>
<proteinExistence type="predicted"/>
<evidence type="ECO:0000256" key="2">
    <source>
        <dbReference type="ARBA" id="ARBA00022741"/>
    </source>
</evidence>
<dbReference type="GO" id="GO:0008233">
    <property type="term" value="F:peptidase activity"/>
    <property type="evidence" value="ECO:0007669"/>
    <property type="project" value="UniProtKB-KW"/>
</dbReference>
<evidence type="ECO:0000256" key="1">
    <source>
        <dbReference type="ARBA" id="ARBA00022737"/>
    </source>
</evidence>
<sequence>MGEQHAFFPDDSTLAVLRSVRTQADKGDQYLTDLLRLLAGACADLAPALKLFPPTATLRPVQITTGVKFPLQSLLKAAESVRQAAGGKTITCSSLFYIAVSSENYCGDEIDSQTVRVLAKQGYGLAGLSFVDKPPPPVPVGLGDDLTAMSYGWEASPLGLADDAAVPRYLQVLMVQLFGGYYTPVLVAEPGVGKTTLAMQIAYMLRSGDGRVNSSMHQLRVVGVSRSHLMSGTADRGQLEERVRQLVDLAHRDNGSIVFFDEMHSMFDSSREGTIISNILKPPMAAGQLRCFGATTREEYDRILSSDPALADRLSLIPLPEPTRDAVVANFKRSPQSVLKRTGQTQPPRLTDDAIQAAVDLTIRYLPLQRLPRKAANLIRTAAAELHYDNPKATQLTGNDVRRTLEKALSMPEGHLTASVSKRAGRLRELICMDVKGHDEAVSLIANYIMAGEDARARGALQHGPIASIFLVGPSGVGKRTLAWSIARHHFANGGAERDVISEIDVDGFDGETGINRLRGAPPGYVGYEETRTSIYSDVRASARRLVLIRGVDRSKGLAALLRPILEEGTGADGRGRPVSFAGCVLILTAESDQQGDAAALRESVDLKLDLQLVEPLGLAEIAAEMSSQSSLNSTTASEITAAAKSPKDIVRAIRLASLRIH</sequence>